<evidence type="ECO:0000256" key="8">
    <source>
        <dbReference type="SAM" id="SignalP"/>
    </source>
</evidence>
<name>A0A0X3P535_SCHSO</name>
<keyword evidence="5" id="KW-0378">Hydrolase</keyword>
<evidence type="ECO:0000256" key="4">
    <source>
        <dbReference type="ARBA" id="ARBA00022729"/>
    </source>
</evidence>
<feature type="signal peptide" evidence="8">
    <location>
        <begin position="1"/>
        <end position="25"/>
    </location>
</feature>
<evidence type="ECO:0000256" key="6">
    <source>
        <dbReference type="ARBA" id="ARBA00023157"/>
    </source>
</evidence>
<dbReference type="SUPFAM" id="SSF53254">
    <property type="entry name" value="Phosphoglycerate mutase-like"/>
    <property type="match status" value="1"/>
</dbReference>
<dbReference type="InterPro" id="IPR000560">
    <property type="entry name" value="His_Pase_clade-2"/>
</dbReference>
<keyword evidence="4 8" id="KW-0732">Signal</keyword>
<dbReference type="Gene3D" id="3.40.50.1240">
    <property type="entry name" value="Phosphoglycerate mutase-like"/>
    <property type="match status" value="1"/>
</dbReference>
<dbReference type="GO" id="GO:0003993">
    <property type="term" value="F:acid phosphatase activity"/>
    <property type="evidence" value="ECO:0007669"/>
    <property type="project" value="UniProtKB-EC"/>
</dbReference>
<dbReference type="EMBL" id="GEEE01016462">
    <property type="protein sequence ID" value="JAP46763.1"/>
    <property type="molecule type" value="Transcribed_RNA"/>
</dbReference>
<dbReference type="EC" id="3.1.3.2" evidence="3"/>
<reference evidence="9" key="1">
    <citation type="submission" date="2016-01" db="EMBL/GenBank/DDBJ databases">
        <title>Reference transcriptome for the parasite Schistocephalus solidus: insights into the molecular evolution of parasitism.</title>
        <authorList>
            <person name="Hebert F.O."/>
            <person name="Grambauer S."/>
            <person name="Barber I."/>
            <person name="Landry C.R."/>
            <person name="Aubin-Horth N."/>
        </authorList>
    </citation>
    <scope>NUCLEOTIDE SEQUENCE</scope>
</reference>
<evidence type="ECO:0000256" key="1">
    <source>
        <dbReference type="ARBA" id="ARBA00000032"/>
    </source>
</evidence>
<accession>A0A0X3P535</accession>
<comment type="similarity">
    <text evidence="2">Belongs to the histidine acid phosphatase family.</text>
</comment>
<sequence>MRRSAELSNSIPLLALLLLCPLCSGNPSESDGAKFVFILARHGERLPCHYFPFPGLPPEFVGRKCELTLNGRLQHFLLGQFIRKRYPLLLSSQLIQDEVLIRSSATDRTLMSANYFSYGLYQHSEGQLPIMPPIFSSPKKYDSLLKVSSPCPAFKRLVTDALNADSAVDFARRELPLYNTLQKISDLKFVPEQPHLHLTAVWELCDVLYVWSYLKPNTVPDWLDASVVSGCSRALSFKQQLRFSSPSLTRLRGGPLVAHVLDMLRRRSAILDHRNTPPPTGSTDNTFSFVNSALDGTDPLDVPKEKGSRLVAYFAHDSTLAAFLSHLSIFNNFLPPFAAAVILELYYDQTGDPQVRFLYRNDTVNGTSEPIQLWPAACGEATNVSGFCRLATLEAAFKNTASSDLDVDCLLPESLPKLAAPALSPAHCTISAFFLTCVLMGTRKNTYLIVSPLVVFLSCPFEFNMQF</sequence>
<comment type="catalytic activity">
    <reaction evidence="1">
        <text>a phosphate monoester + H2O = an alcohol + phosphate</text>
        <dbReference type="Rhea" id="RHEA:15017"/>
        <dbReference type="ChEBI" id="CHEBI:15377"/>
        <dbReference type="ChEBI" id="CHEBI:30879"/>
        <dbReference type="ChEBI" id="CHEBI:43474"/>
        <dbReference type="ChEBI" id="CHEBI:67140"/>
        <dbReference type="EC" id="3.1.3.2"/>
    </reaction>
</comment>
<evidence type="ECO:0000256" key="7">
    <source>
        <dbReference type="ARBA" id="ARBA00023180"/>
    </source>
</evidence>
<evidence type="ECO:0000256" key="5">
    <source>
        <dbReference type="ARBA" id="ARBA00022801"/>
    </source>
</evidence>
<dbReference type="AlphaFoldDB" id="A0A0X3P535"/>
<evidence type="ECO:0000256" key="3">
    <source>
        <dbReference type="ARBA" id="ARBA00012646"/>
    </source>
</evidence>
<dbReference type="PANTHER" id="PTHR11567">
    <property type="entry name" value="ACID PHOSPHATASE-RELATED"/>
    <property type="match status" value="1"/>
</dbReference>
<proteinExistence type="inferred from homology"/>
<gene>
    <name evidence="9" type="primary">PPAL</name>
    <name evidence="9" type="ORF">TR82568</name>
</gene>
<evidence type="ECO:0000256" key="2">
    <source>
        <dbReference type="ARBA" id="ARBA00005375"/>
    </source>
</evidence>
<dbReference type="CDD" id="cd07061">
    <property type="entry name" value="HP_HAP_like"/>
    <property type="match status" value="1"/>
</dbReference>
<keyword evidence="7" id="KW-0325">Glycoprotein</keyword>
<organism evidence="9">
    <name type="scientific">Schistocephalus solidus</name>
    <name type="common">Tapeworm</name>
    <dbReference type="NCBI Taxonomy" id="70667"/>
    <lineage>
        <taxon>Eukaryota</taxon>
        <taxon>Metazoa</taxon>
        <taxon>Spiralia</taxon>
        <taxon>Lophotrochozoa</taxon>
        <taxon>Platyhelminthes</taxon>
        <taxon>Cestoda</taxon>
        <taxon>Eucestoda</taxon>
        <taxon>Diphyllobothriidea</taxon>
        <taxon>Diphyllobothriidae</taxon>
        <taxon>Schistocephalus</taxon>
    </lineage>
</organism>
<protein>
    <recommendedName>
        <fullName evidence="3">acid phosphatase</fullName>
        <ecNumber evidence="3">3.1.3.2</ecNumber>
    </recommendedName>
</protein>
<keyword evidence="6" id="KW-1015">Disulfide bond</keyword>
<dbReference type="Pfam" id="PF00328">
    <property type="entry name" value="His_Phos_2"/>
    <property type="match status" value="1"/>
</dbReference>
<dbReference type="PANTHER" id="PTHR11567:SF211">
    <property type="entry name" value="PROSTATIC ACID PHOSPHATASE"/>
    <property type="match status" value="1"/>
</dbReference>
<feature type="chain" id="PRO_5007050914" description="acid phosphatase" evidence="8">
    <location>
        <begin position="26"/>
        <end position="467"/>
    </location>
</feature>
<dbReference type="InterPro" id="IPR050645">
    <property type="entry name" value="Histidine_acid_phosphatase"/>
</dbReference>
<dbReference type="InterPro" id="IPR029033">
    <property type="entry name" value="His_PPase_superfam"/>
</dbReference>
<evidence type="ECO:0000313" key="9">
    <source>
        <dbReference type="EMBL" id="JAP46763.1"/>
    </source>
</evidence>